<dbReference type="GeneID" id="96263386"/>
<evidence type="ECO:0000313" key="3">
    <source>
        <dbReference type="EMBL" id="MBO8203010.1"/>
    </source>
</evidence>
<dbReference type="GO" id="GO:0004497">
    <property type="term" value="F:monooxygenase activity"/>
    <property type="evidence" value="ECO:0007669"/>
    <property type="project" value="UniProtKB-KW"/>
</dbReference>
<comment type="caution">
    <text evidence="3">The sequence shown here is derived from an EMBL/GenBank/DDBJ whole genome shotgun (WGS) entry which is preliminary data.</text>
</comment>
<keyword evidence="4" id="KW-1185">Reference proteome</keyword>
<dbReference type="InterPro" id="IPR036188">
    <property type="entry name" value="FAD/NAD-bd_sf"/>
</dbReference>
<dbReference type="InterPro" id="IPR051704">
    <property type="entry name" value="FAD_aromatic-hydroxylase"/>
</dbReference>
<dbReference type="Gene3D" id="3.30.9.10">
    <property type="entry name" value="D-Amino Acid Oxidase, subunit A, domain 2"/>
    <property type="match status" value="1"/>
</dbReference>
<keyword evidence="3" id="KW-0503">Monooxygenase</keyword>
<dbReference type="PRINTS" id="PR00420">
    <property type="entry name" value="RNGMNOXGNASE"/>
</dbReference>
<dbReference type="InterPro" id="IPR002938">
    <property type="entry name" value="FAD-bd"/>
</dbReference>
<feature type="region of interest" description="Disordered" evidence="1">
    <location>
        <begin position="380"/>
        <end position="399"/>
    </location>
</feature>
<evidence type="ECO:0000256" key="1">
    <source>
        <dbReference type="SAM" id="MobiDB-lite"/>
    </source>
</evidence>
<dbReference type="PANTHER" id="PTHR46865:SF2">
    <property type="entry name" value="MONOOXYGENASE"/>
    <property type="match status" value="1"/>
</dbReference>
<protein>
    <submittedName>
        <fullName evidence="3">FAD-dependent monooxygenase</fullName>
    </submittedName>
</protein>
<sequence length="426" mass="46790">MAPDTRPTRTARRIPHSLETPGRGRVLISGASVAGPALAYWLHRYGFRVTVVERAPALRPGGQAIDVRGPAIEVARRMGVLDELRAHATELRGMSVLDEDGNDTHSTTDVTVSGGRLDRDDIEILRDDLVRILVRAGGPGIEYLFDDSIARIDDCGDEIRVRFTGGHERAFDIVVGADGIHSHTRALAFGPEEQFLRPLAGHLGVWTAPNILDLDRWQIVYRTRDEQTWGSMVMSVRNNSELRVYVGLNGLDHSDPALRDPQVQKQLIAERYAHMGWEIPRLLTYMWEAPDFHFDAGAQIHMDSWSTGRVVLLGDAGYCGSPASGQGSSMAMVAAHVLAGQLKAADGDHRRAFAAYERELRPWVTANQALADRQIDRAENAGNAEKSSENSGGGENSLPTFVDDDFYAVVDDFILPDHGEQGATAR</sequence>
<gene>
    <name evidence="3" type="ORF">JW613_32740</name>
</gene>
<dbReference type="Proteomes" id="UP000721954">
    <property type="component" value="Unassembled WGS sequence"/>
</dbReference>
<dbReference type="EMBL" id="JAFFZM010000032">
    <property type="protein sequence ID" value="MBO8203010.1"/>
    <property type="molecule type" value="Genomic_DNA"/>
</dbReference>
<dbReference type="Pfam" id="PF01494">
    <property type="entry name" value="FAD_binding_3"/>
    <property type="match status" value="1"/>
</dbReference>
<dbReference type="RefSeq" id="WP_209214491.1">
    <property type="nucleotide sequence ID" value="NZ_JAFFZM010000032.1"/>
</dbReference>
<accession>A0ABS3Y5R5</accession>
<feature type="domain" description="FAD-binding" evidence="2">
    <location>
        <begin position="25"/>
        <end position="365"/>
    </location>
</feature>
<dbReference type="PANTHER" id="PTHR46865">
    <property type="entry name" value="OXIDOREDUCTASE-RELATED"/>
    <property type="match status" value="1"/>
</dbReference>
<name>A0ABS3Y5R5_9ACTN</name>
<organism evidence="3 4">
    <name type="scientific">Streptomyces smyrnaeus</name>
    <dbReference type="NCBI Taxonomy" id="1387713"/>
    <lineage>
        <taxon>Bacteria</taxon>
        <taxon>Bacillati</taxon>
        <taxon>Actinomycetota</taxon>
        <taxon>Actinomycetes</taxon>
        <taxon>Kitasatosporales</taxon>
        <taxon>Streptomycetaceae</taxon>
        <taxon>Streptomyces</taxon>
    </lineage>
</organism>
<evidence type="ECO:0000259" key="2">
    <source>
        <dbReference type="Pfam" id="PF01494"/>
    </source>
</evidence>
<reference evidence="3 4" key="1">
    <citation type="submission" date="2021-02" db="EMBL/GenBank/DDBJ databases">
        <title>Streptomyces spirodelae sp. nov., isolated from duckweed.</title>
        <authorList>
            <person name="Saimee Y."/>
            <person name="Duangmal K."/>
        </authorList>
    </citation>
    <scope>NUCLEOTIDE SEQUENCE [LARGE SCALE GENOMIC DNA]</scope>
    <source>
        <strain evidence="3 4">DSM 42105</strain>
    </source>
</reference>
<keyword evidence="3" id="KW-0560">Oxidoreductase</keyword>
<dbReference type="Gene3D" id="3.50.50.60">
    <property type="entry name" value="FAD/NAD(P)-binding domain"/>
    <property type="match status" value="1"/>
</dbReference>
<evidence type="ECO:0000313" key="4">
    <source>
        <dbReference type="Proteomes" id="UP000721954"/>
    </source>
</evidence>
<proteinExistence type="predicted"/>
<dbReference type="SUPFAM" id="SSF51905">
    <property type="entry name" value="FAD/NAD(P)-binding domain"/>
    <property type="match status" value="1"/>
</dbReference>